<dbReference type="InterPro" id="IPR039776">
    <property type="entry name" value="Pds5"/>
</dbReference>
<feature type="non-terminal residue" evidence="5">
    <location>
        <position position="246"/>
    </location>
</feature>
<proteinExistence type="predicted"/>
<comment type="subcellular location">
    <subcellularLocation>
        <location evidence="1">Nucleus</location>
    </subcellularLocation>
</comment>
<name>S8ENU0_9LAMI</name>
<keyword evidence="4" id="KW-0539">Nucleus</keyword>
<evidence type="ECO:0000256" key="3">
    <source>
        <dbReference type="ARBA" id="ARBA00023204"/>
    </source>
</evidence>
<keyword evidence="2" id="KW-0227">DNA damage</keyword>
<accession>S8ENU0</accession>
<dbReference type="PANTHER" id="PTHR12663:SF69">
    <property type="entry name" value="SISTER CHROMATID COHESION PROTEIN PDS5 HOMOLOG E"/>
    <property type="match status" value="1"/>
</dbReference>
<dbReference type="PANTHER" id="PTHR12663">
    <property type="entry name" value="ANDROGEN INDUCED INHIBITOR OF PROLIFERATION AS3 / PDS5-RELATED"/>
    <property type="match status" value="1"/>
</dbReference>
<dbReference type="OrthoDB" id="894386at2759"/>
<evidence type="ECO:0000256" key="4">
    <source>
        <dbReference type="ARBA" id="ARBA00023242"/>
    </source>
</evidence>
<dbReference type="GO" id="GO:0006281">
    <property type="term" value="P:DNA repair"/>
    <property type="evidence" value="ECO:0007669"/>
    <property type="project" value="UniProtKB-KW"/>
</dbReference>
<keyword evidence="3" id="KW-0234">DNA repair</keyword>
<organism evidence="5 6">
    <name type="scientific">Genlisea aurea</name>
    <dbReference type="NCBI Taxonomy" id="192259"/>
    <lineage>
        <taxon>Eukaryota</taxon>
        <taxon>Viridiplantae</taxon>
        <taxon>Streptophyta</taxon>
        <taxon>Embryophyta</taxon>
        <taxon>Tracheophyta</taxon>
        <taxon>Spermatophyta</taxon>
        <taxon>Magnoliopsida</taxon>
        <taxon>eudicotyledons</taxon>
        <taxon>Gunneridae</taxon>
        <taxon>Pentapetalae</taxon>
        <taxon>asterids</taxon>
        <taxon>lamiids</taxon>
        <taxon>Lamiales</taxon>
        <taxon>Lentibulariaceae</taxon>
        <taxon>Genlisea</taxon>
    </lineage>
</organism>
<feature type="non-terminal residue" evidence="5">
    <location>
        <position position="1"/>
    </location>
</feature>
<dbReference type="GO" id="GO:0007064">
    <property type="term" value="P:mitotic sister chromatid cohesion"/>
    <property type="evidence" value="ECO:0007669"/>
    <property type="project" value="InterPro"/>
</dbReference>
<dbReference type="Pfam" id="PF20168">
    <property type="entry name" value="PDS5"/>
    <property type="match status" value="1"/>
</dbReference>
<sequence length="246" mass="27983">KSLERDLERVGNSLLSPPSSTDELLNLLERAEGLLSKVWQQPPKRLRRALLPVMKALIADDLLRSHDTSVQVVLASCFNELTRITAPDFTYPDELMKEIFRLFIISFKQLSCASNLNYSRSLKILETMAKVKSSLMLVDIDSDGLINEMFQLFLNHARSDHHSETFKYMEDIMNLVIQEIDSISTELLSLLLDSVRLGNKIDSPFSWNLGRRVFKKCGAKLRSYIQAAVKTMNLDVANYAEIVTSI</sequence>
<dbReference type="EMBL" id="AUSU01000051">
    <property type="protein sequence ID" value="EPS74557.1"/>
    <property type="molecule type" value="Genomic_DNA"/>
</dbReference>
<gene>
    <name evidence="5" type="ORF">M569_00204</name>
</gene>
<dbReference type="Proteomes" id="UP000015453">
    <property type="component" value="Unassembled WGS sequence"/>
</dbReference>
<evidence type="ECO:0000313" key="5">
    <source>
        <dbReference type="EMBL" id="EPS74557.1"/>
    </source>
</evidence>
<dbReference type="GO" id="GO:0005634">
    <property type="term" value="C:nucleus"/>
    <property type="evidence" value="ECO:0007669"/>
    <property type="project" value="UniProtKB-SubCell"/>
</dbReference>
<evidence type="ECO:0000313" key="6">
    <source>
        <dbReference type="Proteomes" id="UP000015453"/>
    </source>
</evidence>
<protein>
    <submittedName>
        <fullName evidence="5">Uncharacterized protein</fullName>
    </submittedName>
</protein>
<dbReference type="GO" id="GO:0000785">
    <property type="term" value="C:chromatin"/>
    <property type="evidence" value="ECO:0007669"/>
    <property type="project" value="TreeGrafter"/>
</dbReference>
<reference evidence="5 6" key="1">
    <citation type="journal article" date="2013" name="BMC Genomics">
        <title>The miniature genome of a carnivorous plant Genlisea aurea contains a low number of genes and short non-coding sequences.</title>
        <authorList>
            <person name="Leushkin E.V."/>
            <person name="Sutormin R.A."/>
            <person name="Nabieva E.R."/>
            <person name="Penin A.A."/>
            <person name="Kondrashov A.S."/>
            <person name="Logacheva M.D."/>
        </authorList>
    </citation>
    <scope>NUCLEOTIDE SEQUENCE [LARGE SCALE GENOMIC DNA]</scope>
</reference>
<keyword evidence="6" id="KW-1185">Reference proteome</keyword>
<evidence type="ECO:0000256" key="1">
    <source>
        <dbReference type="ARBA" id="ARBA00004123"/>
    </source>
</evidence>
<comment type="caution">
    <text evidence="5">The sequence shown here is derived from an EMBL/GenBank/DDBJ whole genome shotgun (WGS) entry which is preliminary data.</text>
</comment>
<evidence type="ECO:0000256" key="2">
    <source>
        <dbReference type="ARBA" id="ARBA00022763"/>
    </source>
</evidence>
<dbReference type="AlphaFoldDB" id="S8ENU0"/>